<evidence type="ECO:0000313" key="5">
    <source>
        <dbReference type="Proteomes" id="UP001152797"/>
    </source>
</evidence>
<feature type="compositionally biased region" description="Low complexity" evidence="1">
    <location>
        <begin position="96"/>
        <end position="105"/>
    </location>
</feature>
<dbReference type="GO" id="GO:0016301">
    <property type="term" value="F:kinase activity"/>
    <property type="evidence" value="ECO:0007669"/>
    <property type="project" value="UniProtKB-KW"/>
</dbReference>
<dbReference type="EMBL" id="CAMXCT030006536">
    <property type="protein sequence ID" value="CAL4802875.1"/>
    <property type="molecule type" value="Genomic_DNA"/>
</dbReference>
<dbReference type="EMBL" id="CAMXCT020006536">
    <property type="protein sequence ID" value="CAL1168938.1"/>
    <property type="molecule type" value="Genomic_DNA"/>
</dbReference>
<dbReference type="GO" id="GO:0006400">
    <property type="term" value="P:tRNA modification"/>
    <property type="evidence" value="ECO:0007669"/>
    <property type="project" value="InterPro"/>
</dbReference>
<dbReference type="AlphaFoldDB" id="A0A9P1DSX4"/>
<dbReference type="EMBL" id="CAMXCT010006536">
    <property type="protein sequence ID" value="CAI4015563.1"/>
    <property type="molecule type" value="Genomic_DNA"/>
</dbReference>
<dbReference type="PANTHER" id="PTHR13452">
    <property type="entry name" value="THUMP DOMAIN CONTAINING PROTEIN 1-RELATED"/>
    <property type="match status" value="1"/>
</dbReference>
<reference evidence="2" key="1">
    <citation type="submission" date="2022-10" db="EMBL/GenBank/DDBJ databases">
        <authorList>
            <person name="Chen Y."/>
            <person name="Dougan E. K."/>
            <person name="Chan C."/>
            <person name="Rhodes N."/>
            <person name="Thang M."/>
        </authorList>
    </citation>
    <scope>NUCLEOTIDE SEQUENCE</scope>
</reference>
<feature type="compositionally biased region" description="Gly residues" evidence="1">
    <location>
        <begin position="10"/>
        <end position="25"/>
    </location>
</feature>
<accession>A0A9P1DSX4</accession>
<organism evidence="2">
    <name type="scientific">Cladocopium goreaui</name>
    <dbReference type="NCBI Taxonomy" id="2562237"/>
    <lineage>
        <taxon>Eukaryota</taxon>
        <taxon>Sar</taxon>
        <taxon>Alveolata</taxon>
        <taxon>Dinophyceae</taxon>
        <taxon>Suessiales</taxon>
        <taxon>Symbiodiniaceae</taxon>
        <taxon>Cladocopium</taxon>
    </lineage>
</organism>
<comment type="caution">
    <text evidence="2">The sequence shown here is derived from an EMBL/GenBank/DDBJ whole genome shotgun (WGS) entry which is preliminary data.</text>
</comment>
<sequence length="319" mass="34381">MGDRKRKWKGAGGAGKGSGKGGKSGKSGKRSKTSESEKAGKAGSFKRHKVGPMPLRAVLVTSRTPSQTQKATREAIRLLQGVLENGEDTAPNEHPGAGAAGTAGARSVGESLEEELQALREDVKPKARPLRFYSEVSRGVTILSVDGRRAPSQLVVDLFERQRAAGREGQAVRFVVRMAPLDVVCSPHLKNFQAAAAAELPKLLKDAREGAGWYCSFHSRAMSTIKREDVMAALKDIMKPLKLDLSVSDAEYMVVIEVNPVLCGFAVLRDYEGGLYECHLQKASEEFENCATVSESDQEESAENTSPREDAHSETGPEG</sequence>
<dbReference type="Proteomes" id="UP001152797">
    <property type="component" value="Unassembled WGS sequence"/>
</dbReference>
<reference evidence="3" key="2">
    <citation type="submission" date="2024-04" db="EMBL/GenBank/DDBJ databases">
        <authorList>
            <person name="Chen Y."/>
            <person name="Shah S."/>
            <person name="Dougan E. K."/>
            <person name="Thang M."/>
            <person name="Chan C."/>
        </authorList>
    </citation>
    <scope>NUCLEOTIDE SEQUENCE [LARGE SCALE GENOMIC DNA]</scope>
</reference>
<dbReference type="Gene3D" id="3.30.2300.10">
    <property type="entry name" value="THUMP superfamily"/>
    <property type="match status" value="1"/>
</dbReference>
<feature type="region of interest" description="Disordered" evidence="1">
    <location>
        <begin position="1"/>
        <end position="54"/>
    </location>
</feature>
<evidence type="ECO:0000256" key="1">
    <source>
        <dbReference type="SAM" id="MobiDB-lite"/>
    </source>
</evidence>
<name>A0A9P1DSX4_9DINO</name>
<dbReference type="PANTHER" id="PTHR13452:SF10">
    <property type="entry name" value="THUMP DOMAIN-CONTAINING PROTEIN 1"/>
    <property type="match status" value="1"/>
</dbReference>
<evidence type="ECO:0000313" key="3">
    <source>
        <dbReference type="EMBL" id="CAL1168938.1"/>
    </source>
</evidence>
<feature type="region of interest" description="Disordered" evidence="1">
    <location>
        <begin position="86"/>
        <end position="111"/>
    </location>
</feature>
<dbReference type="OrthoDB" id="367221at2759"/>
<dbReference type="InterPro" id="IPR040183">
    <property type="entry name" value="THUMPD1-like"/>
</dbReference>
<keyword evidence="4" id="KW-0808">Transferase</keyword>
<feature type="compositionally biased region" description="Basic and acidic residues" evidence="1">
    <location>
        <begin position="306"/>
        <end position="319"/>
    </location>
</feature>
<gene>
    <name evidence="2" type="ORF">C1SCF055_LOCUS40385</name>
</gene>
<keyword evidence="4" id="KW-0418">Kinase</keyword>
<feature type="region of interest" description="Disordered" evidence="1">
    <location>
        <begin position="289"/>
        <end position="319"/>
    </location>
</feature>
<dbReference type="GO" id="GO:0003723">
    <property type="term" value="F:RNA binding"/>
    <property type="evidence" value="ECO:0007669"/>
    <property type="project" value="InterPro"/>
</dbReference>
<evidence type="ECO:0000313" key="2">
    <source>
        <dbReference type="EMBL" id="CAI4015563.1"/>
    </source>
</evidence>
<evidence type="ECO:0000313" key="4">
    <source>
        <dbReference type="EMBL" id="CAL4802875.1"/>
    </source>
</evidence>
<protein>
    <submittedName>
        <fullName evidence="4">ABC1 atypical kinase-like domain-containing protein</fullName>
    </submittedName>
</protein>
<keyword evidence="5" id="KW-1185">Reference proteome</keyword>
<proteinExistence type="predicted"/>